<proteinExistence type="inferred from homology"/>
<evidence type="ECO:0000256" key="6">
    <source>
        <dbReference type="ARBA" id="ARBA00023136"/>
    </source>
</evidence>
<dbReference type="EMBL" id="JACHGT010000002">
    <property type="protein sequence ID" value="MBB6032829.1"/>
    <property type="molecule type" value="Genomic_DNA"/>
</dbReference>
<dbReference type="InterPro" id="IPR050051">
    <property type="entry name" value="EccE_dom"/>
</dbReference>
<dbReference type="InterPro" id="IPR021368">
    <property type="entry name" value="T7SS_EccE"/>
</dbReference>
<reference evidence="9 10" key="1">
    <citation type="submission" date="2020-08" db="EMBL/GenBank/DDBJ databases">
        <title>Genomic Encyclopedia of Type Strains, Phase IV (KMG-IV): sequencing the most valuable type-strain genomes for metagenomic binning, comparative biology and taxonomic classification.</title>
        <authorList>
            <person name="Goeker M."/>
        </authorList>
    </citation>
    <scope>NUCLEOTIDE SEQUENCE [LARGE SCALE GENOMIC DNA]</scope>
    <source>
        <strain evidence="9 10">YIM 65646</strain>
    </source>
</reference>
<evidence type="ECO:0000256" key="7">
    <source>
        <dbReference type="SAM" id="Phobius"/>
    </source>
</evidence>
<comment type="similarity">
    <text evidence="2">Belongs to the EccE family.</text>
</comment>
<dbReference type="GO" id="GO:0005886">
    <property type="term" value="C:plasma membrane"/>
    <property type="evidence" value="ECO:0007669"/>
    <property type="project" value="UniProtKB-SubCell"/>
</dbReference>
<gene>
    <name evidence="9" type="ORF">HNR73_000676</name>
</gene>
<sequence>MTMVQAPPRARGSATIRGAAKRENRIAFTASVRNRLGPFTITQLVAIELAAVAVGATLGRPLPFLIGGGVAAFLLLIAVFIPSGGRWLYQSVPMRRRLKARRKASLQVRDDNLLEQLSPDISISRVEDRDAIIGVARDGAGWFAALAMGGPDGIGAPVPFERLTRLFTEAGAPVSAIQVIAHTVPVGVAIQGSPAAQSYQELLGGTAAVVHQTSWLAVRLDLGDAADAAVNRGGGVEGVHKSLAVTVSRIGKALRNAGVTHRVLDDDGLRAALKQSLALTTVSPTANPRTNETWKSWQAGGLEHITHRIRSWPSDMATLPRVLDEVAAVPAAFTTVSVTISPGPVSRRAPDGAPLERRIEVRGLVRLSCDPNTSAMVCGRLRDAAAQVGTRLSRLDGEHGPAAYASAPTGGGPR</sequence>
<evidence type="ECO:0000256" key="3">
    <source>
        <dbReference type="ARBA" id="ARBA00022475"/>
    </source>
</evidence>
<feature type="domain" description="Type VII secretion system protein EccE" evidence="8">
    <location>
        <begin position="208"/>
        <end position="308"/>
    </location>
</feature>
<dbReference type="RefSeq" id="WP_184785764.1">
    <property type="nucleotide sequence ID" value="NZ_BONT01000018.1"/>
</dbReference>
<name>A0A841FJL6_9ACTN</name>
<dbReference type="NCBIfam" id="TIGR03923">
    <property type="entry name" value="T7SS_EccE"/>
    <property type="match status" value="1"/>
</dbReference>
<evidence type="ECO:0000256" key="1">
    <source>
        <dbReference type="ARBA" id="ARBA00004236"/>
    </source>
</evidence>
<evidence type="ECO:0000256" key="4">
    <source>
        <dbReference type="ARBA" id="ARBA00022692"/>
    </source>
</evidence>
<protein>
    <submittedName>
        <fullName evidence="9">Type VII secretion protein EccE</fullName>
    </submittedName>
</protein>
<organism evidence="9 10">
    <name type="scientific">Phytomonospora endophytica</name>
    <dbReference type="NCBI Taxonomy" id="714109"/>
    <lineage>
        <taxon>Bacteria</taxon>
        <taxon>Bacillati</taxon>
        <taxon>Actinomycetota</taxon>
        <taxon>Actinomycetes</taxon>
        <taxon>Micromonosporales</taxon>
        <taxon>Micromonosporaceae</taxon>
        <taxon>Phytomonospora</taxon>
    </lineage>
</organism>
<accession>A0A841FJL6</accession>
<dbReference type="Pfam" id="PF11203">
    <property type="entry name" value="EccE"/>
    <property type="match status" value="1"/>
</dbReference>
<dbReference type="AlphaFoldDB" id="A0A841FJL6"/>
<keyword evidence="5 7" id="KW-1133">Transmembrane helix</keyword>
<evidence type="ECO:0000256" key="2">
    <source>
        <dbReference type="ARBA" id="ARBA00007759"/>
    </source>
</evidence>
<keyword evidence="6 7" id="KW-0472">Membrane</keyword>
<comment type="caution">
    <text evidence="9">The sequence shown here is derived from an EMBL/GenBank/DDBJ whole genome shotgun (WGS) entry which is preliminary data.</text>
</comment>
<evidence type="ECO:0000256" key="5">
    <source>
        <dbReference type="ARBA" id="ARBA00022989"/>
    </source>
</evidence>
<feature type="transmembrane region" description="Helical" evidence="7">
    <location>
        <begin position="64"/>
        <end position="89"/>
    </location>
</feature>
<comment type="subcellular location">
    <subcellularLocation>
        <location evidence="1">Cell membrane</location>
    </subcellularLocation>
</comment>
<keyword evidence="3" id="KW-1003">Cell membrane</keyword>
<keyword evidence="4 7" id="KW-0812">Transmembrane</keyword>
<evidence type="ECO:0000313" key="10">
    <source>
        <dbReference type="Proteomes" id="UP000548476"/>
    </source>
</evidence>
<dbReference type="Proteomes" id="UP000548476">
    <property type="component" value="Unassembled WGS sequence"/>
</dbReference>
<feature type="transmembrane region" description="Helical" evidence="7">
    <location>
        <begin position="36"/>
        <end position="58"/>
    </location>
</feature>
<evidence type="ECO:0000313" key="9">
    <source>
        <dbReference type="EMBL" id="MBB6032829.1"/>
    </source>
</evidence>
<evidence type="ECO:0000259" key="8">
    <source>
        <dbReference type="Pfam" id="PF11203"/>
    </source>
</evidence>
<keyword evidence="10" id="KW-1185">Reference proteome</keyword>